<dbReference type="AlphaFoldDB" id="A0A1I6LAB8"/>
<dbReference type="RefSeq" id="WP_177227429.1">
    <property type="nucleotide sequence ID" value="NZ_FOZK01000002.1"/>
</dbReference>
<name>A0A1I6LAB8_9EURY</name>
<keyword evidence="2" id="KW-1185">Reference proteome</keyword>
<evidence type="ECO:0008006" key="3">
    <source>
        <dbReference type="Google" id="ProtNLM"/>
    </source>
</evidence>
<evidence type="ECO:0000313" key="2">
    <source>
        <dbReference type="Proteomes" id="UP000199062"/>
    </source>
</evidence>
<accession>A0A1I6LAB8</accession>
<evidence type="ECO:0000313" key="1">
    <source>
        <dbReference type="EMBL" id="SFS00354.1"/>
    </source>
</evidence>
<dbReference type="GO" id="GO:0006355">
    <property type="term" value="P:regulation of DNA-templated transcription"/>
    <property type="evidence" value="ECO:0007669"/>
    <property type="project" value="InterPro"/>
</dbReference>
<sequence>MTATGSTPDREEITVRFSEGVLDRMDESCRAQGIATRSEFVSEALDDLVEQEG</sequence>
<gene>
    <name evidence="1" type="ORF">SAMN05216559_2349</name>
</gene>
<dbReference type="Gene3D" id="1.10.1220.10">
    <property type="entry name" value="Met repressor-like"/>
    <property type="match status" value="1"/>
</dbReference>
<organism evidence="1 2">
    <name type="scientific">Halomicrobium zhouii</name>
    <dbReference type="NCBI Taxonomy" id="767519"/>
    <lineage>
        <taxon>Archaea</taxon>
        <taxon>Methanobacteriati</taxon>
        <taxon>Methanobacteriota</taxon>
        <taxon>Stenosarchaea group</taxon>
        <taxon>Halobacteria</taxon>
        <taxon>Halobacteriales</taxon>
        <taxon>Haloarculaceae</taxon>
        <taxon>Halomicrobium</taxon>
    </lineage>
</organism>
<proteinExistence type="predicted"/>
<dbReference type="SUPFAM" id="SSF47598">
    <property type="entry name" value="Ribbon-helix-helix"/>
    <property type="match status" value="1"/>
</dbReference>
<reference evidence="1 2" key="1">
    <citation type="submission" date="2016-10" db="EMBL/GenBank/DDBJ databases">
        <authorList>
            <person name="de Groot N.N."/>
        </authorList>
    </citation>
    <scope>NUCLEOTIDE SEQUENCE [LARGE SCALE GENOMIC DNA]</scope>
    <source>
        <strain evidence="1 2">CGMCC 1.10457</strain>
    </source>
</reference>
<dbReference type="EMBL" id="FOZK01000002">
    <property type="protein sequence ID" value="SFS00354.1"/>
    <property type="molecule type" value="Genomic_DNA"/>
</dbReference>
<protein>
    <recommendedName>
        <fullName evidence="3">Ribbon-helix-helix protein, copG family</fullName>
    </recommendedName>
</protein>
<dbReference type="InterPro" id="IPR010985">
    <property type="entry name" value="Ribbon_hlx_hlx"/>
</dbReference>
<dbReference type="InterPro" id="IPR013321">
    <property type="entry name" value="Arc_rbn_hlx_hlx"/>
</dbReference>
<dbReference type="Proteomes" id="UP000199062">
    <property type="component" value="Unassembled WGS sequence"/>
</dbReference>
<dbReference type="CDD" id="cd22231">
    <property type="entry name" value="RHH_NikR_HicB-like"/>
    <property type="match status" value="1"/>
</dbReference>